<keyword evidence="4 6" id="KW-1133">Transmembrane helix</keyword>
<evidence type="ECO:0000256" key="6">
    <source>
        <dbReference type="SAM" id="Phobius"/>
    </source>
</evidence>
<keyword evidence="3 6" id="KW-0812">Transmembrane</keyword>
<keyword evidence="9" id="KW-1185">Reference proteome</keyword>
<comment type="similarity">
    <text evidence="2">Belongs to the peptidase S54 family.</text>
</comment>
<evidence type="ECO:0000313" key="8">
    <source>
        <dbReference type="EMBL" id="KFK41859.1"/>
    </source>
</evidence>
<feature type="transmembrane region" description="Helical" evidence="6">
    <location>
        <begin position="275"/>
        <end position="293"/>
    </location>
</feature>
<dbReference type="GO" id="GO:0004252">
    <property type="term" value="F:serine-type endopeptidase activity"/>
    <property type="evidence" value="ECO:0007669"/>
    <property type="project" value="InterPro"/>
</dbReference>
<dbReference type="InterPro" id="IPR035952">
    <property type="entry name" value="Rhomboid-like_sf"/>
</dbReference>
<feature type="transmembrane region" description="Helical" evidence="6">
    <location>
        <begin position="184"/>
        <end position="206"/>
    </location>
</feature>
<name>A0A087HIA7_ARAAL</name>
<evidence type="ECO:0000256" key="3">
    <source>
        <dbReference type="ARBA" id="ARBA00022692"/>
    </source>
</evidence>
<feature type="transmembrane region" description="Helical" evidence="6">
    <location>
        <begin position="146"/>
        <end position="172"/>
    </location>
</feature>
<dbReference type="eggNOG" id="KOG2980">
    <property type="taxonomic scope" value="Eukaryota"/>
</dbReference>
<dbReference type="Gramene" id="KFK41859">
    <property type="protein sequence ID" value="KFK41859"/>
    <property type="gene ID" value="AALP_AA2G180100"/>
</dbReference>
<dbReference type="PANTHER" id="PTHR43731:SF33">
    <property type="entry name" value="RHOMBOID-LIKE PROTEIN 16, CHLOROPLASTIC-RELATED"/>
    <property type="match status" value="1"/>
</dbReference>
<keyword evidence="5 6" id="KW-0472">Membrane</keyword>
<gene>
    <name evidence="8" type="ordered locus">AALP_Aa2g180100</name>
</gene>
<evidence type="ECO:0000256" key="5">
    <source>
        <dbReference type="ARBA" id="ARBA00023136"/>
    </source>
</evidence>
<dbReference type="SUPFAM" id="SSF144091">
    <property type="entry name" value="Rhomboid-like"/>
    <property type="match status" value="1"/>
</dbReference>
<evidence type="ECO:0000259" key="7">
    <source>
        <dbReference type="Pfam" id="PF01694"/>
    </source>
</evidence>
<dbReference type="InterPro" id="IPR050925">
    <property type="entry name" value="Rhomboid_protease_S54"/>
</dbReference>
<evidence type="ECO:0000256" key="2">
    <source>
        <dbReference type="ARBA" id="ARBA00009045"/>
    </source>
</evidence>
<dbReference type="AlphaFoldDB" id="A0A087HIA7"/>
<feature type="domain" description="Peptidase S54 rhomboid" evidence="7">
    <location>
        <begin position="145"/>
        <end position="206"/>
    </location>
</feature>
<evidence type="ECO:0000313" key="9">
    <source>
        <dbReference type="Proteomes" id="UP000029120"/>
    </source>
</evidence>
<feature type="transmembrane region" description="Helical" evidence="6">
    <location>
        <begin position="305"/>
        <end position="324"/>
    </location>
</feature>
<dbReference type="GO" id="GO:0016020">
    <property type="term" value="C:membrane"/>
    <property type="evidence" value="ECO:0007669"/>
    <property type="project" value="UniProtKB-SubCell"/>
</dbReference>
<dbReference type="Proteomes" id="UP000029120">
    <property type="component" value="Chromosome 2"/>
</dbReference>
<accession>A0A087HIA7</accession>
<evidence type="ECO:0000256" key="4">
    <source>
        <dbReference type="ARBA" id="ARBA00022989"/>
    </source>
</evidence>
<comment type="subcellular location">
    <subcellularLocation>
        <location evidence="1">Membrane</location>
        <topology evidence="1">Multi-pass membrane protein</topology>
    </subcellularLocation>
</comment>
<reference evidence="9" key="1">
    <citation type="journal article" date="2015" name="Nat. Plants">
        <title>Genome expansion of Arabis alpina linked with retrotransposition and reduced symmetric DNA methylation.</title>
        <authorList>
            <person name="Willing E.M."/>
            <person name="Rawat V."/>
            <person name="Mandakova T."/>
            <person name="Maumus F."/>
            <person name="James G.V."/>
            <person name="Nordstroem K.J."/>
            <person name="Becker C."/>
            <person name="Warthmann N."/>
            <person name="Chica C."/>
            <person name="Szarzynska B."/>
            <person name="Zytnicki M."/>
            <person name="Albani M.C."/>
            <person name="Kiefer C."/>
            <person name="Bergonzi S."/>
            <person name="Castaings L."/>
            <person name="Mateos J.L."/>
            <person name="Berns M.C."/>
            <person name="Bujdoso N."/>
            <person name="Piofczyk T."/>
            <person name="de Lorenzo L."/>
            <person name="Barrero-Sicilia C."/>
            <person name="Mateos I."/>
            <person name="Piednoel M."/>
            <person name="Hagmann J."/>
            <person name="Chen-Min-Tao R."/>
            <person name="Iglesias-Fernandez R."/>
            <person name="Schuster S.C."/>
            <person name="Alonso-Blanco C."/>
            <person name="Roudier F."/>
            <person name="Carbonero P."/>
            <person name="Paz-Ares J."/>
            <person name="Davis S.J."/>
            <person name="Pecinka A."/>
            <person name="Quesneville H."/>
            <person name="Colot V."/>
            <person name="Lysak M.A."/>
            <person name="Weigel D."/>
            <person name="Coupland G."/>
            <person name="Schneeberger K."/>
        </authorList>
    </citation>
    <scope>NUCLEOTIDE SEQUENCE [LARGE SCALE GENOMIC DNA]</scope>
    <source>
        <strain evidence="9">cv. Pajares</strain>
    </source>
</reference>
<protein>
    <recommendedName>
        <fullName evidence="7">Peptidase S54 rhomboid domain-containing protein</fullName>
    </recommendedName>
</protein>
<dbReference type="PANTHER" id="PTHR43731">
    <property type="entry name" value="RHOMBOID PROTEASE"/>
    <property type="match status" value="1"/>
</dbReference>
<dbReference type="EMBL" id="CM002870">
    <property type="protein sequence ID" value="KFK41859.1"/>
    <property type="molecule type" value="Genomic_DNA"/>
</dbReference>
<dbReference type="Pfam" id="PF01694">
    <property type="entry name" value="Rhomboid"/>
    <property type="match status" value="1"/>
</dbReference>
<proteinExistence type="inferred from homology"/>
<dbReference type="Gene3D" id="1.20.1540.10">
    <property type="entry name" value="Rhomboid-like"/>
    <property type="match status" value="1"/>
</dbReference>
<dbReference type="InterPro" id="IPR022764">
    <property type="entry name" value="Peptidase_S54_rhomboid_dom"/>
</dbReference>
<feature type="transmembrane region" description="Helical" evidence="6">
    <location>
        <begin position="100"/>
        <end position="122"/>
    </location>
</feature>
<organism evidence="8 9">
    <name type="scientific">Arabis alpina</name>
    <name type="common">Alpine rock-cress</name>
    <dbReference type="NCBI Taxonomy" id="50452"/>
    <lineage>
        <taxon>Eukaryota</taxon>
        <taxon>Viridiplantae</taxon>
        <taxon>Streptophyta</taxon>
        <taxon>Embryophyta</taxon>
        <taxon>Tracheophyta</taxon>
        <taxon>Spermatophyta</taxon>
        <taxon>Magnoliopsida</taxon>
        <taxon>eudicotyledons</taxon>
        <taxon>Gunneridae</taxon>
        <taxon>Pentapetalae</taxon>
        <taxon>rosids</taxon>
        <taxon>malvids</taxon>
        <taxon>Brassicales</taxon>
        <taxon>Brassicaceae</taxon>
        <taxon>Arabideae</taxon>
        <taxon>Arabis</taxon>
    </lineage>
</organism>
<sequence>MRKVVVFSSITKLLKKKPTLSSYPSQSRHFLSPLLLPSSSSSVTQFVPNLFATTLRNANLKLKFGNVLESKAGFFDPHFPIQGLESKGFTGFQKRGWKSWFNGANGVVLGLIIANAAVFTMWKVSDKPWMIKNFVLSVDSFTTGRIHTLITSGFSHIAISQLITNMIGLCYFGTRIANTMGPLCLLKLYFAGALGGNVVFLSHHALRITTFKPMIQGGDKKEKRNTNPIRHGRGVAPKKLPQIQSRLPVAQLSADGSVFAIVLLDIFLNPKVTTYFALMFRVPVMLGILFGGNDMLKVLEGKKNNIISCSNLLGGGMVAAIAWARLRKGRFRY</sequence>
<evidence type="ECO:0000256" key="1">
    <source>
        <dbReference type="ARBA" id="ARBA00004141"/>
    </source>
</evidence>
<dbReference type="OrthoDB" id="418595at2759"/>